<protein>
    <recommendedName>
        <fullName evidence="4">Fibronectin type-III domain-containing protein</fullName>
    </recommendedName>
</protein>
<evidence type="ECO:0000313" key="3">
    <source>
        <dbReference type="Proteomes" id="UP001501442"/>
    </source>
</evidence>
<name>A0ABP8UMH4_9ACTN</name>
<dbReference type="EMBL" id="BAABHK010000015">
    <property type="protein sequence ID" value="GAA4635479.1"/>
    <property type="molecule type" value="Genomic_DNA"/>
</dbReference>
<dbReference type="Proteomes" id="UP001501442">
    <property type="component" value="Unassembled WGS sequence"/>
</dbReference>
<feature type="region of interest" description="Disordered" evidence="1">
    <location>
        <begin position="190"/>
        <end position="217"/>
    </location>
</feature>
<proteinExistence type="predicted"/>
<comment type="caution">
    <text evidence="2">The sequence shown here is derived from an EMBL/GenBank/DDBJ whole genome shotgun (WGS) entry which is preliminary data.</text>
</comment>
<accession>A0ABP8UMH4</accession>
<sequence>MTLLTYTLLTDPAPLEASRAGQSRSIGTVYLMVTNTGRDKAYWSKNEVKVPVGDGADHLTPDITKIKATGEYHDQSRVRKLKVQPQVTTGSFQVTDPAGHRIPFAPGDYLVLKLEDVPVAAAAGLAVLRVTEAASRTQNASPSTTVAAVPLVKTAKQAPAPSNFHPDKAMVDDGDKIVLRWDGPGDLDYKIRSSDGNPAPGVTTKGEWKPDPGTGPKRDTTYTLIATDPNTTRQHFLTTTVQLRNPTFETGIHASQVQGTANTGGLTFTADGVKVSNNSGGQGRLLADKIEVNRVNAERVQGKSTTDGWISFPAGGIQVSSGNYDTPRMGCVFTEEGIFRNQSFSGGEENRWIAMSDGAEVCVIHMHEDGTRSYGDMKVSSVKNDFARW</sequence>
<feature type="compositionally biased region" description="Basic and acidic residues" evidence="1">
    <location>
        <begin position="206"/>
        <end position="217"/>
    </location>
</feature>
<organism evidence="2 3">
    <name type="scientific">Actinoallomurus vinaceus</name>
    <dbReference type="NCBI Taxonomy" id="1080074"/>
    <lineage>
        <taxon>Bacteria</taxon>
        <taxon>Bacillati</taxon>
        <taxon>Actinomycetota</taxon>
        <taxon>Actinomycetes</taxon>
        <taxon>Streptosporangiales</taxon>
        <taxon>Thermomonosporaceae</taxon>
        <taxon>Actinoallomurus</taxon>
    </lineage>
</organism>
<gene>
    <name evidence="2" type="ORF">GCM10023196_081130</name>
</gene>
<evidence type="ECO:0008006" key="4">
    <source>
        <dbReference type="Google" id="ProtNLM"/>
    </source>
</evidence>
<keyword evidence="3" id="KW-1185">Reference proteome</keyword>
<reference evidence="3" key="1">
    <citation type="journal article" date="2019" name="Int. J. Syst. Evol. Microbiol.">
        <title>The Global Catalogue of Microorganisms (GCM) 10K type strain sequencing project: providing services to taxonomists for standard genome sequencing and annotation.</title>
        <authorList>
            <consortium name="The Broad Institute Genomics Platform"/>
            <consortium name="The Broad Institute Genome Sequencing Center for Infectious Disease"/>
            <person name="Wu L."/>
            <person name="Ma J."/>
        </authorList>
    </citation>
    <scope>NUCLEOTIDE SEQUENCE [LARGE SCALE GENOMIC DNA]</scope>
    <source>
        <strain evidence="3">JCM 17939</strain>
    </source>
</reference>
<evidence type="ECO:0000256" key="1">
    <source>
        <dbReference type="SAM" id="MobiDB-lite"/>
    </source>
</evidence>
<evidence type="ECO:0000313" key="2">
    <source>
        <dbReference type="EMBL" id="GAA4635479.1"/>
    </source>
</evidence>